<dbReference type="Proteomes" id="UP000029725">
    <property type="component" value="Unassembled WGS sequence"/>
</dbReference>
<dbReference type="VEuPathDB" id="MicrosporidiaDB:DI09_41p150"/>
<dbReference type="HOGENOM" id="CLU_739843_0_0_1"/>
<reference evidence="1 2" key="1">
    <citation type="submission" date="2014-04" db="EMBL/GenBank/DDBJ databases">
        <title>A new species of microsporidia sheds light on the evolution of extreme parasitism.</title>
        <authorList>
            <person name="Haag K.L."/>
            <person name="James T.Y."/>
            <person name="Larsson R."/>
            <person name="Schaer T.M."/>
            <person name="Refardt D."/>
            <person name="Pombert J.-F."/>
            <person name="Ebert D."/>
        </authorList>
    </citation>
    <scope>NUCLEOTIDE SEQUENCE [LARGE SCALE GENOMIC DNA]</scope>
    <source>
        <strain evidence="1 2">UGP3</strain>
        <tissue evidence="1">Spores</tissue>
    </source>
</reference>
<protein>
    <submittedName>
        <fullName evidence="1">Uncharacterized protein</fullName>
    </submittedName>
</protein>
<evidence type="ECO:0000313" key="1">
    <source>
        <dbReference type="EMBL" id="KGG51203.1"/>
    </source>
</evidence>
<dbReference type="GeneID" id="25259910"/>
<organism evidence="1 2">
    <name type="scientific">Mitosporidium daphniae</name>
    <dbReference type="NCBI Taxonomy" id="1485682"/>
    <lineage>
        <taxon>Eukaryota</taxon>
        <taxon>Fungi</taxon>
        <taxon>Fungi incertae sedis</taxon>
        <taxon>Microsporidia</taxon>
        <taxon>Mitosporidium</taxon>
    </lineage>
</organism>
<evidence type="ECO:0000313" key="2">
    <source>
        <dbReference type="Proteomes" id="UP000029725"/>
    </source>
</evidence>
<dbReference type="RefSeq" id="XP_013237630.1">
    <property type="nucleotide sequence ID" value="XM_013382176.1"/>
</dbReference>
<dbReference type="AlphaFoldDB" id="A0A098VQ92"/>
<proteinExistence type="predicted"/>
<sequence length="374" mass="42972">MCAMGGAPSLPPDMLSKGMPITGRHKIDSKDFERYFTKNISLLDTLANLEKCVLFFECLGIAHLLPQDEQIRIDKESIFISFVEHEHGFSAIEALPEFPFKGIPEECLSVLLKTDAKDLSQLVIVGLFVFATEYPKNLDQIFPLYIKILEHWEPVVKGFAASAICWLIQILRERFNICIGERWVWVINELLSESLLHYYDSLDVLRPASLLFLEINREDPSILVERFLNTIYVGCDRYKSTESWMIHLILGQLENSKIATKIILLHWPSWVLFFSRMSSNTPAIDGAEHMAALQILEIIIRTPDIARFFKANPKETTRVISWLMIWNLNAKGLRKEISLLLQKLMEVSALNQQLLFEEIGKIHPSLCQKLSELL</sequence>
<dbReference type="EMBL" id="JMKJ01000355">
    <property type="protein sequence ID" value="KGG51203.1"/>
    <property type="molecule type" value="Genomic_DNA"/>
</dbReference>
<gene>
    <name evidence="1" type="ORF">DI09_41p150</name>
</gene>
<accession>A0A098VQ92</accession>
<name>A0A098VQ92_9MICR</name>
<keyword evidence="2" id="KW-1185">Reference proteome</keyword>
<comment type="caution">
    <text evidence="1">The sequence shown here is derived from an EMBL/GenBank/DDBJ whole genome shotgun (WGS) entry which is preliminary data.</text>
</comment>